<reference evidence="9" key="3">
    <citation type="submission" date="2025-09" db="UniProtKB">
        <authorList>
            <consortium name="Ensembl"/>
        </authorList>
    </citation>
    <scope>IDENTIFICATION</scope>
</reference>
<dbReference type="GO" id="GO:0006325">
    <property type="term" value="P:chromatin organization"/>
    <property type="evidence" value="ECO:0007669"/>
    <property type="project" value="TreeGrafter"/>
</dbReference>
<keyword evidence="4" id="KW-0206">Cytoskeleton</keyword>
<dbReference type="Gene3D" id="3.80.10.10">
    <property type="entry name" value="Ribonuclease Inhibitor"/>
    <property type="match status" value="1"/>
</dbReference>
<accession>H3CY47</accession>
<dbReference type="InterPro" id="IPR052489">
    <property type="entry name" value="LRWD1"/>
</dbReference>
<keyword evidence="5" id="KW-0539">Nucleus</keyword>
<evidence type="ECO:0000256" key="2">
    <source>
        <dbReference type="ARBA" id="ARBA00004300"/>
    </source>
</evidence>
<dbReference type="OMA" id="TCPGQAY"/>
<dbReference type="PANTHER" id="PTHR24370">
    <property type="entry name" value="OPTICIN"/>
    <property type="match status" value="1"/>
</dbReference>
<name>H3CY47_TETNG</name>
<evidence type="ECO:0000259" key="7">
    <source>
        <dbReference type="Pfam" id="PF23211"/>
    </source>
</evidence>
<sequence>FGANRSSMEKITEKLLLEKCTPKTNKLEQIKTLNLSGLKLKLQDLPVRLLSRLCSLERWDLSRNQLQELPRNLELPALRFLDLSDNQLEDIGSLESLQHLEELKMEDNLYITISDQYKLMVLLPRLMTFNGKNVSTTATHLRYVYTENLRTRIVAVWEKNFRLPDPATAEKMASLEENFVGVARQQVKFGPSSVGDFTKWRVEILAREYLRSLTEPTEEEEDTQTTEVPVRRFSMSQGWGGTVSTPSKRRQTSSLALSPRKKPKTVQEPAEDGCSRRLLRLRPQTPSQASEVRMSPRKAGRPPNTPTRQPRVAPPARQIKEDGAKLTPEVLPAVKNRKTQDVAPLTTSRGLVGEAALCPPLAPLVQVRLQPVHVLQCHSKLDSCDDFSTQLWSCSFQPQQHSAGAVVATCGGDTLCLIDCESGMVMKKYKVAGEEFFSLAWSSVLMSRGDQGPAQPCSILAAGGKRGVVKLIHPRNNLAYGEFRASRKSLSVLRFHERQGNLLFIPAGAYDNRLVMWDVGGVDSRYAFRVSQLLVMELSSTPLHICLPPASPAASPLLCGSDDGLFYFNAQLSSSSTRRSLEMEITFPVYEKEDEDHDFHTIDGLSVLSDDVIASKNFLHDCIYLWSWRRTVAQRPHQKKRLVSAVLLAELQWTNTDVPYLSLSTCPAEAYIVCGDDKGRLWTYDMIDMQKILCERPASRLQPTEVFEWPGPVRKGVGPMKAPSINSVATDPDLRYAVALSDQNMVIVWKRVET</sequence>
<comment type="subcellular location">
    <subcellularLocation>
        <location evidence="2">Cytoplasm</location>
        <location evidence="2">Cytoskeleton</location>
        <location evidence="2">Microtubule organizing center</location>
        <location evidence="2">Centrosome</location>
    </subcellularLocation>
    <subcellularLocation>
        <location evidence="1">Nucleus</location>
    </subcellularLocation>
</comment>
<dbReference type="PROSITE" id="PS51450">
    <property type="entry name" value="LRR"/>
    <property type="match status" value="1"/>
</dbReference>
<dbReference type="PANTHER" id="PTHR24370:SF10">
    <property type="entry name" value="LEUCINE-RICH REPEAT AND WD REPEAT-CONTAINING PROTEIN 1"/>
    <property type="match status" value="1"/>
</dbReference>
<evidence type="ECO:0000259" key="8">
    <source>
        <dbReference type="Pfam" id="PF23215"/>
    </source>
</evidence>
<protein>
    <submittedName>
        <fullName evidence="9">Leucine-rich repeats and WD repeat domain containing 1</fullName>
    </submittedName>
</protein>
<dbReference type="Proteomes" id="UP000007303">
    <property type="component" value="Unassembled WGS sequence"/>
</dbReference>
<evidence type="ECO:0000256" key="6">
    <source>
        <dbReference type="SAM" id="MobiDB-lite"/>
    </source>
</evidence>
<dbReference type="InterPro" id="IPR056363">
    <property type="entry name" value="LRR_LRWD1_dom"/>
</dbReference>
<dbReference type="STRING" id="99883.ENSTNIP00000013182"/>
<evidence type="ECO:0000313" key="9">
    <source>
        <dbReference type="Ensembl" id="ENSTNIP00000013182.1"/>
    </source>
</evidence>
<dbReference type="HOGENOM" id="CLU_022994_0_0_1"/>
<dbReference type="SUPFAM" id="SSF50978">
    <property type="entry name" value="WD40 repeat-like"/>
    <property type="match status" value="1"/>
</dbReference>
<evidence type="ECO:0000256" key="5">
    <source>
        <dbReference type="ARBA" id="ARBA00023242"/>
    </source>
</evidence>
<evidence type="ECO:0000256" key="1">
    <source>
        <dbReference type="ARBA" id="ARBA00004123"/>
    </source>
</evidence>
<evidence type="ECO:0000256" key="4">
    <source>
        <dbReference type="ARBA" id="ARBA00023212"/>
    </source>
</evidence>
<reference evidence="9" key="2">
    <citation type="submission" date="2025-08" db="UniProtKB">
        <authorList>
            <consortium name="Ensembl"/>
        </authorList>
    </citation>
    <scope>IDENTIFICATION</scope>
</reference>
<dbReference type="InterPro" id="IPR056160">
    <property type="entry name" value="WD_LRWD1"/>
</dbReference>
<evidence type="ECO:0000313" key="10">
    <source>
        <dbReference type="Proteomes" id="UP000007303"/>
    </source>
</evidence>
<feature type="region of interest" description="Disordered" evidence="6">
    <location>
        <begin position="215"/>
        <end position="316"/>
    </location>
</feature>
<feature type="compositionally biased region" description="Polar residues" evidence="6">
    <location>
        <begin position="234"/>
        <end position="256"/>
    </location>
</feature>
<dbReference type="SUPFAM" id="SSF52058">
    <property type="entry name" value="L domain-like"/>
    <property type="match status" value="1"/>
</dbReference>
<proteinExistence type="predicted"/>
<dbReference type="Gene3D" id="2.130.10.10">
    <property type="entry name" value="YVTN repeat-like/Quinoprotein amine dehydrogenase"/>
    <property type="match status" value="1"/>
</dbReference>
<dbReference type="Pfam" id="PF23211">
    <property type="entry name" value="LRR_LRWD1"/>
    <property type="match status" value="1"/>
</dbReference>
<dbReference type="GO" id="GO:0005664">
    <property type="term" value="C:nuclear origin of replication recognition complex"/>
    <property type="evidence" value="ECO:0007669"/>
    <property type="project" value="TreeGrafter"/>
</dbReference>
<keyword evidence="10" id="KW-1185">Reference proteome</keyword>
<dbReference type="InterPro" id="IPR001611">
    <property type="entry name" value="Leu-rich_rpt"/>
</dbReference>
<dbReference type="AlphaFoldDB" id="H3CY47"/>
<keyword evidence="3" id="KW-0963">Cytoplasm</keyword>
<dbReference type="GO" id="GO:0071169">
    <property type="term" value="P:establishment of protein localization to chromatin"/>
    <property type="evidence" value="ECO:0007669"/>
    <property type="project" value="TreeGrafter"/>
</dbReference>
<dbReference type="GO" id="GO:0003682">
    <property type="term" value="F:chromatin binding"/>
    <property type="evidence" value="ECO:0007669"/>
    <property type="project" value="TreeGrafter"/>
</dbReference>
<reference evidence="10" key="1">
    <citation type="journal article" date="2004" name="Nature">
        <title>Genome duplication in the teleost fish Tetraodon nigroviridis reveals the early vertebrate proto-karyotype.</title>
        <authorList>
            <person name="Jaillon O."/>
            <person name="Aury J.-M."/>
            <person name="Brunet F."/>
            <person name="Petit J.-L."/>
            <person name="Stange-Thomann N."/>
            <person name="Mauceli E."/>
            <person name="Bouneau L."/>
            <person name="Fischer C."/>
            <person name="Ozouf-Costaz C."/>
            <person name="Bernot A."/>
            <person name="Nicaud S."/>
            <person name="Jaffe D."/>
            <person name="Fisher S."/>
            <person name="Lutfalla G."/>
            <person name="Dossat C."/>
            <person name="Segurens B."/>
            <person name="Dasilva C."/>
            <person name="Salanoubat M."/>
            <person name="Levy M."/>
            <person name="Boudet N."/>
            <person name="Castellano S."/>
            <person name="Anthouard V."/>
            <person name="Jubin C."/>
            <person name="Castelli V."/>
            <person name="Katinka M."/>
            <person name="Vacherie B."/>
            <person name="Biemont C."/>
            <person name="Skalli Z."/>
            <person name="Cattolico L."/>
            <person name="Poulain J."/>
            <person name="De Berardinis V."/>
            <person name="Cruaud C."/>
            <person name="Duprat S."/>
            <person name="Brottier P."/>
            <person name="Coutanceau J.-P."/>
            <person name="Gouzy J."/>
            <person name="Parra G."/>
            <person name="Lardier G."/>
            <person name="Chapple C."/>
            <person name="McKernan K.J."/>
            <person name="McEwan P."/>
            <person name="Bosak S."/>
            <person name="Kellis M."/>
            <person name="Volff J.-N."/>
            <person name="Guigo R."/>
            <person name="Zody M.C."/>
            <person name="Mesirov J."/>
            <person name="Lindblad-Toh K."/>
            <person name="Birren B."/>
            <person name="Nusbaum C."/>
            <person name="Kahn D."/>
            <person name="Robinson-Rechavi M."/>
            <person name="Laudet V."/>
            <person name="Schachter V."/>
            <person name="Quetier F."/>
            <person name="Saurin W."/>
            <person name="Scarpelli C."/>
            <person name="Wincker P."/>
            <person name="Lander E.S."/>
            <person name="Weissenbach J."/>
            <person name="Roest Crollius H."/>
        </authorList>
    </citation>
    <scope>NUCLEOTIDE SEQUENCE [LARGE SCALE GENOMIC DNA]</scope>
</reference>
<dbReference type="GeneTree" id="ENSGT00940000154248"/>
<dbReference type="InterPro" id="IPR015943">
    <property type="entry name" value="WD40/YVTN_repeat-like_dom_sf"/>
</dbReference>
<dbReference type="InterPro" id="IPR032675">
    <property type="entry name" value="LRR_dom_sf"/>
</dbReference>
<evidence type="ECO:0000256" key="3">
    <source>
        <dbReference type="ARBA" id="ARBA00022490"/>
    </source>
</evidence>
<dbReference type="InParanoid" id="H3CY47"/>
<feature type="domain" description="Leucine-rich repeat and WD repeat-containing protein 1 LRR" evidence="7">
    <location>
        <begin position="14"/>
        <end position="204"/>
    </location>
</feature>
<dbReference type="Pfam" id="PF23215">
    <property type="entry name" value="WD_LRWD1"/>
    <property type="match status" value="1"/>
</dbReference>
<dbReference type="InterPro" id="IPR036322">
    <property type="entry name" value="WD40_repeat_dom_sf"/>
</dbReference>
<feature type="domain" description="Leucine-rich repeat and WD repeat-containing protein 1 WD" evidence="8">
    <location>
        <begin position="367"/>
        <end position="751"/>
    </location>
</feature>
<dbReference type="GO" id="GO:0005813">
    <property type="term" value="C:centrosome"/>
    <property type="evidence" value="ECO:0007669"/>
    <property type="project" value="UniProtKB-SubCell"/>
</dbReference>
<dbReference type="FunCoup" id="H3CY47">
    <property type="interactions" value="760"/>
</dbReference>
<organism evidence="9 10">
    <name type="scientific">Tetraodon nigroviridis</name>
    <name type="common">Spotted green pufferfish</name>
    <name type="synonym">Chelonodon nigroviridis</name>
    <dbReference type="NCBI Taxonomy" id="99883"/>
    <lineage>
        <taxon>Eukaryota</taxon>
        <taxon>Metazoa</taxon>
        <taxon>Chordata</taxon>
        <taxon>Craniata</taxon>
        <taxon>Vertebrata</taxon>
        <taxon>Euteleostomi</taxon>
        <taxon>Actinopterygii</taxon>
        <taxon>Neopterygii</taxon>
        <taxon>Teleostei</taxon>
        <taxon>Neoteleostei</taxon>
        <taxon>Acanthomorphata</taxon>
        <taxon>Eupercaria</taxon>
        <taxon>Tetraodontiformes</taxon>
        <taxon>Tetradontoidea</taxon>
        <taxon>Tetraodontidae</taxon>
        <taxon>Tetraodon</taxon>
    </lineage>
</organism>
<dbReference type="Ensembl" id="ENSTNIT00000013374.1">
    <property type="protein sequence ID" value="ENSTNIP00000013182.1"/>
    <property type="gene ID" value="ENSTNIG00000010279.1"/>
</dbReference>